<dbReference type="InterPro" id="IPR038727">
    <property type="entry name" value="NadR/Ttd14_AAA_dom"/>
</dbReference>
<dbReference type="PANTHER" id="PTHR34932">
    <property type="entry name" value="TRPL TRANSLOCATION DEFECT PROTEIN 14"/>
    <property type="match status" value="1"/>
</dbReference>
<comment type="caution">
    <text evidence="3">The sequence shown here is derived from an EMBL/GenBank/DDBJ whole genome shotgun (WGS) entry which is preliminary data.</text>
</comment>
<dbReference type="AlphaFoldDB" id="A0A7J6MXN6"/>
<dbReference type="GO" id="GO:0035091">
    <property type="term" value="F:phosphatidylinositol binding"/>
    <property type="evidence" value="ECO:0007669"/>
    <property type="project" value="TreeGrafter"/>
</dbReference>
<name>A0A7J6MXN6_PERCH</name>
<evidence type="ECO:0000259" key="2">
    <source>
        <dbReference type="Pfam" id="PF13521"/>
    </source>
</evidence>
<feature type="region of interest" description="Disordered" evidence="1">
    <location>
        <begin position="667"/>
        <end position="756"/>
    </location>
</feature>
<feature type="compositionally biased region" description="Basic residues" evidence="1">
    <location>
        <begin position="571"/>
        <end position="580"/>
    </location>
</feature>
<dbReference type="OrthoDB" id="6375174at2759"/>
<accession>A0A7J6MXN6</accession>
<feature type="region of interest" description="Disordered" evidence="1">
    <location>
        <begin position="515"/>
        <end position="580"/>
    </location>
</feature>
<feature type="region of interest" description="Disordered" evidence="1">
    <location>
        <begin position="336"/>
        <end position="365"/>
    </location>
</feature>
<proteinExistence type="predicted"/>
<sequence length="756" mass="84889">MNNKSVATVASAAAASNIGGRLCKIVLTGGPGGGKSTALTKLRNRLVHRGLQVTLIGENATPLIERMGGYEPVWRHTWKHVEFQRIMLKAQIEQEDNIMSLCRLRDDDRVIILDRGAFDGRTFCTEDEWEQVRNSNNIFTDQELFDRYDVVIHMTSAAVDRPQFYSFGEGSSNESRFHTPSQAAAADKLGREFVTHTGKNVFVVDTKENFDDKVEEVFRCVQRAISRLWGPAVVEGLSTKRVQHKVKVLKSWEQICRLPEVSAGSKEAAKVCTGSIIVYIKIQYESIAAYISEITYLNKDQTRWVRRWRKIDSIIELDHKTPEELMMRFPSLEDERLLPQGDSSEDRSKMESSVETVINDSGEKGPKRMANLTVDAYERAIREYEAERAMYPEGDFPKQILKRQVSYETKYKDGKVGYITLKAYSGLDGSPCPGYENVWVLDMEDPAGHDCDMRSVMPSFVEPVPEALVNSPSPSERTSYTSTPPTVKIDAFHQRRRKGSDMMIDSSPVKPLILQTAGVSTTTATRVAGKEKRQHSTNDINQNGEEEPTANDDDNQEAAQEEATAAAPQPPKRKANRRPKLTADRLLDDEYGLKCLMQDFEKSFKITGDTIRAMILNYGAWAGRLYPYGMPLADFARTCETELYPEIKRRRIYDFRLDYVTRKGRFGPVKEEDGKATGSEAGASSSCPAEKEETRPATTSDESSPSKASKLSPEEMRLRMEANRLKALEKRRLKEQQAAAATSEAAADGGTEEQAA</sequence>
<gene>
    <name evidence="3" type="ORF">FOL47_006577</name>
</gene>
<dbReference type="Proteomes" id="UP000591131">
    <property type="component" value="Unassembled WGS sequence"/>
</dbReference>
<feature type="compositionally biased region" description="Basic and acidic residues" evidence="1">
    <location>
        <begin position="712"/>
        <end position="735"/>
    </location>
</feature>
<dbReference type="SUPFAM" id="SSF52540">
    <property type="entry name" value="P-loop containing nucleoside triphosphate hydrolases"/>
    <property type="match status" value="1"/>
</dbReference>
<organism evidence="3 4">
    <name type="scientific">Perkinsus chesapeaki</name>
    <name type="common">Clam parasite</name>
    <name type="synonym">Perkinsus andrewsi</name>
    <dbReference type="NCBI Taxonomy" id="330153"/>
    <lineage>
        <taxon>Eukaryota</taxon>
        <taxon>Sar</taxon>
        <taxon>Alveolata</taxon>
        <taxon>Perkinsozoa</taxon>
        <taxon>Perkinsea</taxon>
        <taxon>Perkinsida</taxon>
        <taxon>Perkinsidae</taxon>
        <taxon>Perkinsus</taxon>
    </lineage>
</organism>
<protein>
    <recommendedName>
        <fullName evidence="2">NadR/Ttd14 AAA domain-containing protein</fullName>
    </recommendedName>
</protein>
<feature type="domain" description="NadR/Ttd14 AAA" evidence="2">
    <location>
        <begin position="24"/>
        <end position="205"/>
    </location>
</feature>
<reference evidence="3 4" key="1">
    <citation type="submission" date="2020-04" db="EMBL/GenBank/DDBJ databases">
        <title>Perkinsus chesapeaki whole genome sequence.</title>
        <authorList>
            <person name="Bogema D.R."/>
        </authorList>
    </citation>
    <scope>NUCLEOTIDE SEQUENCE [LARGE SCALE GENOMIC DNA]</scope>
    <source>
        <strain evidence="3">ATCC PRA-425</strain>
    </source>
</reference>
<feature type="compositionally biased region" description="Low complexity" evidence="1">
    <location>
        <begin position="736"/>
        <end position="756"/>
    </location>
</feature>
<dbReference type="InterPro" id="IPR053227">
    <property type="entry name" value="TRPL-trafficking_regulator"/>
</dbReference>
<dbReference type="PANTHER" id="PTHR34932:SF1">
    <property type="entry name" value="TRPL TRANSLOCATION DEFECT PROTEIN 14"/>
    <property type="match status" value="1"/>
</dbReference>
<evidence type="ECO:0000256" key="1">
    <source>
        <dbReference type="SAM" id="MobiDB-lite"/>
    </source>
</evidence>
<keyword evidence="4" id="KW-1185">Reference proteome</keyword>
<feature type="compositionally biased region" description="Polar residues" evidence="1">
    <location>
        <begin position="696"/>
        <end position="709"/>
    </location>
</feature>
<dbReference type="Pfam" id="PF13521">
    <property type="entry name" value="AAA_28"/>
    <property type="match status" value="1"/>
</dbReference>
<evidence type="ECO:0000313" key="3">
    <source>
        <dbReference type="EMBL" id="KAF4676186.1"/>
    </source>
</evidence>
<evidence type="ECO:0000313" key="4">
    <source>
        <dbReference type="Proteomes" id="UP000591131"/>
    </source>
</evidence>
<dbReference type="EMBL" id="JAAPAO010000037">
    <property type="protein sequence ID" value="KAF4676186.1"/>
    <property type="molecule type" value="Genomic_DNA"/>
</dbReference>
<feature type="compositionally biased region" description="Acidic residues" evidence="1">
    <location>
        <begin position="544"/>
        <end position="560"/>
    </location>
</feature>
<dbReference type="InterPro" id="IPR027417">
    <property type="entry name" value="P-loop_NTPase"/>
</dbReference>
<dbReference type="GO" id="GO:0005525">
    <property type="term" value="F:GTP binding"/>
    <property type="evidence" value="ECO:0007669"/>
    <property type="project" value="TreeGrafter"/>
</dbReference>
<dbReference type="Gene3D" id="3.40.50.300">
    <property type="entry name" value="P-loop containing nucleotide triphosphate hydrolases"/>
    <property type="match status" value="1"/>
</dbReference>
<dbReference type="GO" id="GO:0070300">
    <property type="term" value="F:phosphatidic acid binding"/>
    <property type="evidence" value="ECO:0007669"/>
    <property type="project" value="TreeGrafter"/>
</dbReference>